<evidence type="ECO:0000313" key="2">
    <source>
        <dbReference type="EMBL" id="MBB1256567.1"/>
    </source>
</evidence>
<name>A0A7W3WQE1_9ACTN</name>
<dbReference type="AlphaFoldDB" id="A0A7W3WQE1"/>
<feature type="compositionally biased region" description="Basic and acidic residues" evidence="1">
    <location>
        <begin position="201"/>
        <end position="214"/>
    </location>
</feature>
<feature type="region of interest" description="Disordered" evidence="1">
    <location>
        <begin position="201"/>
        <end position="224"/>
    </location>
</feature>
<protein>
    <submittedName>
        <fullName evidence="2">Uncharacterized protein</fullName>
    </submittedName>
</protein>
<proteinExistence type="predicted"/>
<gene>
    <name evidence="2" type="ORF">H3146_24925</name>
</gene>
<sequence>MRKKELAGLIRDVEELRRAVNGIVGAFEQTVATASEATRETVRDAGHRAAESVRKDIKGLRDDVRSARDSAATATEVQGLHEDVRELRALLQALRPRLAEPPSPRGDSPAHALPSEQPPHPDVKENHSVSQNEEIGPSGPEATPLVPPSQNASVETGSDGDTSAALASQLRGVLAELRGTATSDETRTLREEVGELRREMQALRGEGLRGEAGRGDGVLEDEGSAENKAHDELLLAAARVSSATLICHRDTWEFVVAQAAPHPHFRCPQAVADDEAGRIRTALSGRSLIAVLISLWHTRQHRPDPADWALAHSFYDRIADGLAALGPDGEPVTIVLDDRADGIDLSQGPPEG</sequence>
<feature type="region of interest" description="Disordered" evidence="1">
    <location>
        <begin position="98"/>
        <end position="163"/>
    </location>
</feature>
<dbReference type="EMBL" id="JABJWZ010000391">
    <property type="protein sequence ID" value="MBB1256567.1"/>
    <property type="molecule type" value="Genomic_DNA"/>
</dbReference>
<dbReference type="RefSeq" id="WP_181355515.1">
    <property type="nucleotide sequence ID" value="NZ_JABJWZ010000391.1"/>
</dbReference>
<feature type="compositionally biased region" description="Polar residues" evidence="1">
    <location>
        <begin position="148"/>
        <end position="161"/>
    </location>
</feature>
<evidence type="ECO:0000256" key="1">
    <source>
        <dbReference type="SAM" id="MobiDB-lite"/>
    </source>
</evidence>
<organism evidence="2 3">
    <name type="scientific">Streptomyces alkaliterrae</name>
    <dbReference type="NCBI Taxonomy" id="2213162"/>
    <lineage>
        <taxon>Bacteria</taxon>
        <taxon>Bacillati</taxon>
        <taxon>Actinomycetota</taxon>
        <taxon>Actinomycetes</taxon>
        <taxon>Kitasatosporales</taxon>
        <taxon>Streptomycetaceae</taxon>
        <taxon>Streptomyces</taxon>
    </lineage>
</organism>
<reference evidence="3" key="1">
    <citation type="submission" date="2020-05" db="EMBL/GenBank/DDBJ databases">
        <title>Classification of alakaliphilic streptomycetes isolated from an alkaline soil next to Lonar Crater, India and a proposal for the recognition of Streptomyces alkaliterrae sp. nov.</title>
        <authorList>
            <person name="Golinska P."/>
        </authorList>
    </citation>
    <scope>NUCLEOTIDE SEQUENCE [LARGE SCALE GENOMIC DNA]</scope>
    <source>
        <strain evidence="3">OF3</strain>
    </source>
</reference>
<dbReference type="Proteomes" id="UP000525686">
    <property type="component" value="Unassembled WGS sequence"/>
</dbReference>
<evidence type="ECO:0000313" key="3">
    <source>
        <dbReference type="Proteomes" id="UP000525686"/>
    </source>
</evidence>
<comment type="caution">
    <text evidence="2">The sequence shown here is derived from an EMBL/GenBank/DDBJ whole genome shotgun (WGS) entry which is preliminary data.</text>
</comment>
<accession>A0A7W3WQE1</accession>